<sequence>MTAPGAGEVVVVGSVNVDQVVRVARLPAPGETLLATGMTLLPGGKGANQAVAAARLGAATTLVGAVGDDSSAAAALPLLRAAGVDVTTVEVVPGPTGLAIVTVDDAGENSIVVVPGANTAVDADAVSRHAGVVAGAAVVVLQGEIPAAGVAAAARAATGRVLLNLAPVIPLDPSVVRLADPLVVNEHEAGLLLEQLAPGSGTPSDDAALVAALRAQGIASVALTRGAAGAICSDADGTHTVPAPTVRAVDTSGAGDAFVGALAARLAVGASLLEAVQLAVRVGAHAVQGHGTQPSYPTLDDALPEVAR</sequence>
<comment type="catalytic activity">
    <reaction evidence="12">
        <text>D-ribose + ATP = D-ribose 5-phosphate + ADP + H(+)</text>
        <dbReference type="Rhea" id="RHEA:13697"/>
        <dbReference type="ChEBI" id="CHEBI:15378"/>
        <dbReference type="ChEBI" id="CHEBI:30616"/>
        <dbReference type="ChEBI" id="CHEBI:47013"/>
        <dbReference type="ChEBI" id="CHEBI:78346"/>
        <dbReference type="ChEBI" id="CHEBI:456216"/>
        <dbReference type="EC" id="2.7.1.15"/>
    </reaction>
</comment>
<evidence type="ECO:0000256" key="9">
    <source>
        <dbReference type="ARBA" id="ARBA00022842"/>
    </source>
</evidence>
<comment type="subunit">
    <text evidence="12">Homodimer.</text>
</comment>
<evidence type="ECO:0000256" key="10">
    <source>
        <dbReference type="ARBA" id="ARBA00022958"/>
    </source>
</evidence>
<dbReference type="InterPro" id="IPR002173">
    <property type="entry name" value="Carboh/pur_kinase_PfkB_CS"/>
</dbReference>
<dbReference type="CDD" id="cd01174">
    <property type="entry name" value="ribokinase"/>
    <property type="match status" value="1"/>
</dbReference>
<comment type="caution">
    <text evidence="12">Lacks conserved residue(s) required for the propagation of feature annotation.</text>
</comment>
<evidence type="ECO:0000256" key="6">
    <source>
        <dbReference type="ARBA" id="ARBA00022741"/>
    </source>
</evidence>
<feature type="binding site" evidence="12">
    <location>
        <position position="256"/>
    </location>
    <ligand>
        <name>substrate</name>
    </ligand>
</feature>
<dbReference type="GO" id="GO:0046872">
    <property type="term" value="F:metal ion binding"/>
    <property type="evidence" value="ECO:0007669"/>
    <property type="project" value="UniProtKB-KW"/>
</dbReference>
<keyword evidence="8 12" id="KW-0067">ATP-binding</keyword>
<evidence type="ECO:0000256" key="1">
    <source>
        <dbReference type="ARBA" id="ARBA00005380"/>
    </source>
</evidence>
<comment type="caution">
    <text evidence="15">The sequence shown here is derived from an EMBL/GenBank/DDBJ whole genome shotgun (WGS) entry which is preliminary data.</text>
</comment>
<dbReference type="Proteomes" id="UP000470470">
    <property type="component" value="Unassembled WGS sequence"/>
</dbReference>
<keyword evidence="7 12" id="KW-0418">Kinase</keyword>
<dbReference type="UniPathway" id="UPA00916">
    <property type="reaction ID" value="UER00889"/>
</dbReference>
<feature type="binding site" evidence="12">
    <location>
        <position position="295"/>
    </location>
    <ligand>
        <name>K(+)</name>
        <dbReference type="ChEBI" id="CHEBI:29103"/>
    </ligand>
</feature>
<feature type="binding site" evidence="12">
    <location>
        <begin position="16"/>
        <end position="18"/>
    </location>
    <ligand>
        <name>substrate</name>
    </ligand>
</feature>
<feature type="binding site" evidence="12">
    <location>
        <position position="291"/>
    </location>
    <ligand>
        <name>K(+)</name>
        <dbReference type="ChEBI" id="CHEBI:29103"/>
    </ligand>
</feature>
<evidence type="ECO:0000256" key="12">
    <source>
        <dbReference type="HAMAP-Rule" id="MF_01987"/>
    </source>
</evidence>
<comment type="pathway">
    <text evidence="12">Carbohydrate metabolism; D-ribose degradation; D-ribose 5-phosphate from beta-D-ribopyranose: step 2/2.</text>
</comment>
<evidence type="ECO:0000256" key="3">
    <source>
        <dbReference type="ARBA" id="ARBA00016943"/>
    </source>
</evidence>
<feature type="active site" description="Proton acceptor" evidence="12">
    <location>
        <position position="256"/>
    </location>
</feature>
<protein>
    <recommendedName>
        <fullName evidence="3 12">Ribokinase</fullName>
        <shortName evidence="12">RK</shortName>
        <ecNumber evidence="2 12">2.7.1.15</ecNumber>
    </recommendedName>
</protein>
<evidence type="ECO:0000256" key="4">
    <source>
        <dbReference type="ARBA" id="ARBA00022679"/>
    </source>
</evidence>
<feature type="binding site" evidence="12">
    <location>
        <begin position="255"/>
        <end position="256"/>
    </location>
    <ligand>
        <name>ATP</name>
        <dbReference type="ChEBI" id="CHEBI:30616"/>
    </ligand>
</feature>
<feature type="binding site" evidence="12">
    <location>
        <position position="144"/>
    </location>
    <ligand>
        <name>substrate</name>
    </ligand>
</feature>
<dbReference type="PANTHER" id="PTHR10584">
    <property type="entry name" value="SUGAR KINASE"/>
    <property type="match status" value="1"/>
</dbReference>
<keyword evidence="9 12" id="KW-0460">Magnesium</keyword>
<evidence type="ECO:0000256" key="2">
    <source>
        <dbReference type="ARBA" id="ARBA00012035"/>
    </source>
</evidence>
<dbReference type="GO" id="GO:0004747">
    <property type="term" value="F:ribokinase activity"/>
    <property type="evidence" value="ECO:0007669"/>
    <property type="project" value="UniProtKB-UniRule"/>
</dbReference>
<dbReference type="InterPro" id="IPR002139">
    <property type="entry name" value="Ribo/fructo_kinase"/>
</dbReference>
<feature type="binding site" evidence="12">
    <location>
        <begin position="224"/>
        <end position="229"/>
    </location>
    <ligand>
        <name>ATP</name>
        <dbReference type="ChEBI" id="CHEBI:30616"/>
    </ligand>
</feature>
<organism evidence="15 16">
    <name type="scientific">Goekera deserti</name>
    <dbReference type="NCBI Taxonomy" id="2497753"/>
    <lineage>
        <taxon>Bacteria</taxon>
        <taxon>Bacillati</taxon>
        <taxon>Actinomycetota</taxon>
        <taxon>Actinomycetes</taxon>
        <taxon>Geodermatophilales</taxon>
        <taxon>Geodermatophilaceae</taxon>
        <taxon>Goekera</taxon>
    </lineage>
</organism>
<keyword evidence="5 12" id="KW-0479">Metal-binding</keyword>
<dbReference type="EC" id="2.7.1.15" evidence="2 12"/>
<dbReference type="EMBL" id="JAAGWK010000005">
    <property type="protein sequence ID" value="NEL52889.1"/>
    <property type="molecule type" value="Genomic_DNA"/>
</dbReference>
<evidence type="ECO:0000256" key="13">
    <source>
        <dbReference type="SAM" id="MobiDB-lite"/>
    </source>
</evidence>
<keyword evidence="4 12" id="KW-0808">Transferase</keyword>
<dbReference type="AlphaFoldDB" id="A0A7K3WA44"/>
<dbReference type="PRINTS" id="PR00990">
    <property type="entry name" value="RIBOKINASE"/>
</dbReference>
<evidence type="ECO:0000259" key="14">
    <source>
        <dbReference type="Pfam" id="PF00294"/>
    </source>
</evidence>
<feature type="binding site" evidence="12">
    <location>
        <position position="286"/>
    </location>
    <ligand>
        <name>K(+)</name>
        <dbReference type="ChEBI" id="CHEBI:29103"/>
    </ligand>
</feature>
<evidence type="ECO:0000313" key="16">
    <source>
        <dbReference type="Proteomes" id="UP000470470"/>
    </source>
</evidence>
<comment type="function">
    <text evidence="12">Catalyzes the phosphorylation of ribose at O-5 in a reaction requiring ATP and magnesium. The resulting D-ribose-5-phosphate can then be used either for sythesis of nucleotides, histidine, and tryptophan, or as a component of the pentose phosphate pathway.</text>
</comment>
<evidence type="ECO:0000313" key="15">
    <source>
        <dbReference type="EMBL" id="NEL52889.1"/>
    </source>
</evidence>
<feature type="region of interest" description="Disordered" evidence="13">
    <location>
        <begin position="289"/>
        <end position="308"/>
    </location>
</feature>
<dbReference type="PANTHER" id="PTHR10584:SF166">
    <property type="entry name" value="RIBOKINASE"/>
    <property type="match status" value="1"/>
</dbReference>
<evidence type="ECO:0000256" key="5">
    <source>
        <dbReference type="ARBA" id="ARBA00022723"/>
    </source>
</evidence>
<evidence type="ECO:0000256" key="8">
    <source>
        <dbReference type="ARBA" id="ARBA00022840"/>
    </source>
</evidence>
<dbReference type="RefSeq" id="WP_162393137.1">
    <property type="nucleotide sequence ID" value="NZ_JAABOZ010000005.1"/>
</dbReference>
<dbReference type="Gene3D" id="3.40.1190.20">
    <property type="match status" value="1"/>
</dbReference>
<evidence type="ECO:0000256" key="7">
    <source>
        <dbReference type="ARBA" id="ARBA00022777"/>
    </source>
</evidence>
<feature type="binding site" evidence="12">
    <location>
        <position position="252"/>
    </location>
    <ligand>
        <name>K(+)</name>
        <dbReference type="ChEBI" id="CHEBI:29103"/>
    </ligand>
</feature>
<keyword evidence="12" id="KW-0963">Cytoplasm</keyword>
<keyword evidence="16" id="KW-1185">Reference proteome</keyword>
<feature type="binding site" evidence="12">
    <location>
        <position position="289"/>
    </location>
    <ligand>
        <name>K(+)</name>
        <dbReference type="ChEBI" id="CHEBI:29103"/>
    </ligand>
</feature>
<comment type="activity regulation">
    <text evidence="12">Activated by a monovalent cation that binds near, but not in, the active site. The most likely occupant of the site in vivo is potassium. Ion binding induces a conformational change that may alter substrate affinity.</text>
</comment>
<evidence type="ECO:0000256" key="11">
    <source>
        <dbReference type="ARBA" id="ARBA00023277"/>
    </source>
</evidence>
<dbReference type="GO" id="GO:0005524">
    <property type="term" value="F:ATP binding"/>
    <property type="evidence" value="ECO:0007669"/>
    <property type="project" value="UniProtKB-UniRule"/>
</dbReference>
<comment type="subcellular location">
    <subcellularLocation>
        <location evidence="12">Cytoplasm</location>
    </subcellularLocation>
</comment>
<dbReference type="InterPro" id="IPR011877">
    <property type="entry name" value="Ribokinase"/>
</dbReference>
<dbReference type="SUPFAM" id="SSF53613">
    <property type="entry name" value="Ribokinase-like"/>
    <property type="match status" value="1"/>
</dbReference>
<keyword evidence="11 12" id="KW-0119">Carbohydrate metabolism</keyword>
<dbReference type="PROSITE" id="PS00584">
    <property type="entry name" value="PFKB_KINASES_2"/>
    <property type="match status" value="1"/>
</dbReference>
<gene>
    <name evidence="12" type="primary">rbsK</name>
    <name evidence="15" type="ORF">G1H19_02520</name>
</gene>
<dbReference type="GO" id="GO:0005829">
    <property type="term" value="C:cytosol"/>
    <property type="evidence" value="ECO:0007669"/>
    <property type="project" value="TreeGrafter"/>
</dbReference>
<keyword evidence="6 12" id="KW-0547">Nucleotide-binding</keyword>
<feature type="domain" description="Carbohydrate kinase PfkB" evidence="14">
    <location>
        <begin position="8"/>
        <end position="298"/>
    </location>
</feature>
<reference evidence="15 16" key="1">
    <citation type="submission" date="2020-02" db="EMBL/GenBank/DDBJ databases">
        <title>The whole genome sequence of CPCC 205119.</title>
        <authorList>
            <person name="Jiang Z."/>
        </authorList>
    </citation>
    <scope>NUCLEOTIDE SEQUENCE [LARGE SCALE GENOMIC DNA]</scope>
    <source>
        <strain evidence="15 16">CPCC 205119</strain>
    </source>
</reference>
<feature type="binding site" evidence="12">
    <location>
        <begin position="44"/>
        <end position="48"/>
    </location>
    <ligand>
        <name>substrate</name>
    </ligand>
</feature>
<dbReference type="Pfam" id="PF00294">
    <property type="entry name" value="PfkB"/>
    <property type="match status" value="1"/>
</dbReference>
<dbReference type="InterPro" id="IPR011611">
    <property type="entry name" value="PfkB_dom"/>
</dbReference>
<comment type="cofactor">
    <cofactor evidence="12">
        <name>Mg(2+)</name>
        <dbReference type="ChEBI" id="CHEBI:18420"/>
    </cofactor>
    <text evidence="12">Requires a divalent cation, most likely magnesium in vivo, as an electrophilic catalyst to aid phosphoryl group transfer. It is the chelate of the metal and the nucleotide that is the actual substrate.</text>
</comment>
<dbReference type="GO" id="GO:0019303">
    <property type="term" value="P:D-ribose catabolic process"/>
    <property type="evidence" value="ECO:0007669"/>
    <property type="project" value="UniProtKB-UniRule"/>
</dbReference>
<feature type="binding site" evidence="12">
    <location>
        <position position="250"/>
    </location>
    <ligand>
        <name>K(+)</name>
        <dbReference type="ChEBI" id="CHEBI:29103"/>
    </ligand>
</feature>
<accession>A0A7K3WA44</accession>
<feature type="binding site" evidence="12">
    <location>
        <position position="185"/>
    </location>
    <ligand>
        <name>ATP</name>
        <dbReference type="ChEBI" id="CHEBI:30616"/>
    </ligand>
</feature>
<comment type="similarity">
    <text evidence="12">Belongs to the carbohydrate kinase PfkB family. Ribokinase subfamily.</text>
</comment>
<keyword evidence="10 12" id="KW-0630">Potassium</keyword>
<dbReference type="InterPro" id="IPR029056">
    <property type="entry name" value="Ribokinase-like"/>
</dbReference>
<comment type="similarity">
    <text evidence="1">Belongs to the carbohydrate kinase pfkB family.</text>
</comment>
<dbReference type="HAMAP" id="MF_01987">
    <property type="entry name" value="Ribokinase"/>
    <property type="match status" value="1"/>
</dbReference>
<proteinExistence type="inferred from homology"/>
<name>A0A7K3WA44_9ACTN</name>